<dbReference type="Pfam" id="PF02826">
    <property type="entry name" value="2-Hacid_dh_C"/>
    <property type="match status" value="1"/>
</dbReference>
<proteinExistence type="predicted"/>
<dbReference type="GO" id="GO:0016618">
    <property type="term" value="F:hydroxypyruvate reductase [NAD(P)H] activity"/>
    <property type="evidence" value="ECO:0007669"/>
    <property type="project" value="UniProtKB-EC"/>
</dbReference>
<organism evidence="4 5">
    <name type="scientific">Roseococcus suduntuyensis</name>
    <dbReference type="NCBI Taxonomy" id="455361"/>
    <lineage>
        <taxon>Bacteria</taxon>
        <taxon>Pseudomonadati</taxon>
        <taxon>Pseudomonadota</taxon>
        <taxon>Alphaproteobacteria</taxon>
        <taxon>Acetobacterales</taxon>
        <taxon>Roseomonadaceae</taxon>
        <taxon>Roseococcus</taxon>
    </lineage>
</organism>
<dbReference type="PROSITE" id="PS00671">
    <property type="entry name" value="D_2_HYDROXYACID_DH_3"/>
    <property type="match status" value="1"/>
</dbReference>
<feature type="domain" description="D-isomer specific 2-hydroxyacid dehydrogenase NAD-binding" evidence="3">
    <location>
        <begin position="105"/>
        <end position="275"/>
    </location>
</feature>
<keyword evidence="4" id="KW-0670">Pyruvate</keyword>
<dbReference type="CDD" id="cd12164">
    <property type="entry name" value="GDH_like_2"/>
    <property type="match status" value="1"/>
</dbReference>
<dbReference type="InterPro" id="IPR006140">
    <property type="entry name" value="D-isomer_DH_NAD-bd"/>
</dbReference>
<evidence type="ECO:0000259" key="3">
    <source>
        <dbReference type="Pfam" id="PF02826"/>
    </source>
</evidence>
<accession>A0A840AEU4</accession>
<dbReference type="GO" id="GO:0030267">
    <property type="term" value="F:glyoxylate reductase (NADPH) activity"/>
    <property type="evidence" value="ECO:0007669"/>
    <property type="project" value="UniProtKB-EC"/>
</dbReference>
<name>A0A840AEU4_9PROT</name>
<dbReference type="GO" id="GO:0051287">
    <property type="term" value="F:NAD binding"/>
    <property type="evidence" value="ECO:0007669"/>
    <property type="project" value="InterPro"/>
</dbReference>
<dbReference type="EMBL" id="JACIDJ010000005">
    <property type="protein sequence ID" value="MBB3899422.1"/>
    <property type="molecule type" value="Genomic_DNA"/>
</dbReference>
<comment type="caution">
    <text evidence="4">The sequence shown here is derived from an EMBL/GenBank/DDBJ whole genome shotgun (WGS) entry which is preliminary data.</text>
</comment>
<evidence type="ECO:0000313" key="4">
    <source>
        <dbReference type="EMBL" id="MBB3899422.1"/>
    </source>
</evidence>
<dbReference type="Proteomes" id="UP000553193">
    <property type="component" value="Unassembled WGS sequence"/>
</dbReference>
<dbReference type="PANTHER" id="PTHR43333:SF1">
    <property type="entry name" value="D-ISOMER SPECIFIC 2-HYDROXYACID DEHYDROGENASE NAD-BINDING DOMAIN-CONTAINING PROTEIN"/>
    <property type="match status" value="1"/>
</dbReference>
<evidence type="ECO:0000313" key="5">
    <source>
        <dbReference type="Proteomes" id="UP000553193"/>
    </source>
</evidence>
<evidence type="ECO:0000256" key="2">
    <source>
        <dbReference type="ARBA" id="ARBA00023027"/>
    </source>
</evidence>
<protein>
    <submittedName>
        <fullName evidence="4">Glyoxylate/hydroxypyruvate reductase A</fullName>
        <ecNumber evidence="4">1.1.1.79</ecNumber>
        <ecNumber evidence="4">1.1.1.81</ecNumber>
    </submittedName>
</protein>
<dbReference type="AlphaFoldDB" id="A0A840AEU4"/>
<gene>
    <name evidence="4" type="ORF">GGQ83_002874</name>
</gene>
<dbReference type="EC" id="1.1.1.79" evidence="4"/>
<keyword evidence="5" id="KW-1185">Reference proteome</keyword>
<keyword evidence="2" id="KW-0520">NAD</keyword>
<keyword evidence="1 4" id="KW-0560">Oxidoreductase</keyword>
<dbReference type="EC" id="1.1.1.81" evidence="4"/>
<dbReference type="Gene3D" id="3.40.50.720">
    <property type="entry name" value="NAD(P)-binding Rossmann-like Domain"/>
    <property type="match status" value="2"/>
</dbReference>
<dbReference type="PANTHER" id="PTHR43333">
    <property type="entry name" value="2-HACID_DH_C DOMAIN-CONTAINING PROTEIN"/>
    <property type="match status" value="1"/>
</dbReference>
<dbReference type="SUPFAM" id="SSF51735">
    <property type="entry name" value="NAD(P)-binding Rossmann-fold domains"/>
    <property type="match status" value="1"/>
</dbReference>
<evidence type="ECO:0000256" key="1">
    <source>
        <dbReference type="ARBA" id="ARBA00023002"/>
    </source>
</evidence>
<reference evidence="4 5" key="1">
    <citation type="submission" date="2020-08" db="EMBL/GenBank/DDBJ databases">
        <title>Genomic Encyclopedia of Type Strains, Phase IV (KMG-IV): sequencing the most valuable type-strain genomes for metagenomic binning, comparative biology and taxonomic classification.</title>
        <authorList>
            <person name="Goeker M."/>
        </authorList>
    </citation>
    <scope>NUCLEOTIDE SEQUENCE [LARGE SCALE GENOMIC DNA]</scope>
    <source>
        <strain evidence="4 5">DSM 19979</strain>
    </source>
</reference>
<sequence length="310" mass="33751">MAILLSTKAATMEDWRDALLAVDPSLDIRLFPDVGDPAGIEAAVCWTQHDMAELRRYPNLKLIVSMGAGVDHLLRPPGPPPGIPVARLKDARLTQGMAEWVLLNVLRFHRQDLEYREQQAARVWNELPAPDTHKRRVGILGLGELGGATARILRALEFPVMGWTRSPRSLDGIETFHGADGLDAMLAKTDILVCLLPLTPDTRGVINARTLALLPKGAFLINAARGGHVVAEDLLAALDSGHVAGAALDVFEPEPLPADHRFWTHPKVLVWPHAASITIPSSAAPQVVENLQRAREGRPLINLVDFTAGY</sequence>
<dbReference type="SUPFAM" id="SSF52283">
    <property type="entry name" value="Formate/glycerate dehydrogenase catalytic domain-like"/>
    <property type="match status" value="1"/>
</dbReference>
<dbReference type="InterPro" id="IPR029753">
    <property type="entry name" value="D-isomer_DH_CS"/>
</dbReference>
<dbReference type="InterPro" id="IPR036291">
    <property type="entry name" value="NAD(P)-bd_dom_sf"/>
</dbReference>
<dbReference type="RefSeq" id="WP_184385173.1">
    <property type="nucleotide sequence ID" value="NZ_JACIDJ010000005.1"/>
</dbReference>